<reference evidence="3" key="1">
    <citation type="submission" date="2016-04" db="EMBL/GenBank/DDBJ databases">
        <title>Cephalotus genome sequencing.</title>
        <authorList>
            <person name="Fukushima K."/>
            <person name="Hasebe M."/>
            <person name="Fang X."/>
        </authorList>
    </citation>
    <scope>NUCLEOTIDE SEQUENCE [LARGE SCALE GENOMIC DNA]</scope>
    <source>
        <strain evidence="3">cv. St1</strain>
    </source>
</reference>
<protein>
    <submittedName>
        <fullName evidence="2">Uncharacterized protein</fullName>
    </submittedName>
</protein>
<organism evidence="2 3">
    <name type="scientific">Cephalotus follicularis</name>
    <name type="common">Albany pitcher plant</name>
    <dbReference type="NCBI Taxonomy" id="3775"/>
    <lineage>
        <taxon>Eukaryota</taxon>
        <taxon>Viridiplantae</taxon>
        <taxon>Streptophyta</taxon>
        <taxon>Embryophyta</taxon>
        <taxon>Tracheophyta</taxon>
        <taxon>Spermatophyta</taxon>
        <taxon>Magnoliopsida</taxon>
        <taxon>eudicotyledons</taxon>
        <taxon>Gunneridae</taxon>
        <taxon>Pentapetalae</taxon>
        <taxon>rosids</taxon>
        <taxon>fabids</taxon>
        <taxon>Oxalidales</taxon>
        <taxon>Cephalotaceae</taxon>
        <taxon>Cephalotus</taxon>
    </lineage>
</organism>
<dbReference type="EMBL" id="BDDD01001118">
    <property type="protein sequence ID" value="GAV73600.1"/>
    <property type="molecule type" value="Genomic_DNA"/>
</dbReference>
<dbReference type="AlphaFoldDB" id="A0A1Q3C002"/>
<sequence length="111" mass="11940">EDSVTEAENLLHPLYLTPTQAKESEESHEEVAKTNHEGEAHKEENASEHEIVNVAEKNEQEKSKNEECGGGRGGGGGIIDNIVSHFPISLPGDAAPLPDEASILIHSIVHD</sequence>
<dbReference type="Proteomes" id="UP000187406">
    <property type="component" value="Unassembled WGS sequence"/>
</dbReference>
<dbReference type="OrthoDB" id="1712073at2759"/>
<evidence type="ECO:0000256" key="1">
    <source>
        <dbReference type="SAM" id="MobiDB-lite"/>
    </source>
</evidence>
<dbReference type="InParanoid" id="A0A1Q3C002"/>
<name>A0A1Q3C002_CEPFO</name>
<gene>
    <name evidence="2" type="ORF">CFOL_v3_17084</name>
</gene>
<keyword evidence="3" id="KW-1185">Reference proteome</keyword>
<accession>A0A1Q3C002</accession>
<comment type="caution">
    <text evidence="2">The sequence shown here is derived from an EMBL/GenBank/DDBJ whole genome shotgun (WGS) entry which is preliminary data.</text>
</comment>
<evidence type="ECO:0000313" key="2">
    <source>
        <dbReference type="EMBL" id="GAV73600.1"/>
    </source>
</evidence>
<proteinExistence type="predicted"/>
<evidence type="ECO:0000313" key="3">
    <source>
        <dbReference type="Proteomes" id="UP000187406"/>
    </source>
</evidence>
<feature type="region of interest" description="Disordered" evidence="1">
    <location>
        <begin position="1"/>
        <end position="77"/>
    </location>
</feature>
<feature type="non-terminal residue" evidence="2">
    <location>
        <position position="1"/>
    </location>
</feature>
<feature type="compositionally biased region" description="Basic and acidic residues" evidence="1">
    <location>
        <begin position="22"/>
        <end position="69"/>
    </location>
</feature>